<feature type="region of interest" description="Disordered" evidence="1">
    <location>
        <begin position="1"/>
        <end position="34"/>
    </location>
</feature>
<accession>A0A6G1DJN4</accession>
<evidence type="ECO:0000256" key="1">
    <source>
        <dbReference type="SAM" id="MobiDB-lite"/>
    </source>
</evidence>
<feature type="compositionally biased region" description="Polar residues" evidence="1">
    <location>
        <begin position="8"/>
        <end position="21"/>
    </location>
</feature>
<evidence type="ECO:0000313" key="3">
    <source>
        <dbReference type="Proteomes" id="UP000479710"/>
    </source>
</evidence>
<dbReference type="Proteomes" id="UP000479710">
    <property type="component" value="Unassembled WGS sequence"/>
</dbReference>
<dbReference type="AlphaFoldDB" id="A0A6G1DJN4"/>
<organism evidence="2 3">
    <name type="scientific">Oryza meyeriana var. granulata</name>
    <dbReference type="NCBI Taxonomy" id="110450"/>
    <lineage>
        <taxon>Eukaryota</taxon>
        <taxon>Viridiplantae</taxon>
        <taxon>Streptophyta</taxon>
        <taxon>Embryophyta</taxon>
        <taxon>Tracheophyta</taxon>
        <taxon>Spermatophyta</taxon>
        <taxon>Magnoliopsida</taxon>
        <taxon>Liliopsida</taxon>
        <taxon>Poales</taxon>
        <taxon>Poaceae</taxon>
        <taxon>BOP clade</taxon>
        <taxon>Oryzoideae</taxon>
        <taxon>Oryzeae</taxon>
        <taxon>Oryzinae</taxon>
        <taxon>Oryza</taxon>
        <taxon>Oryza meyeriana</taxon>
    </lineage>
</organism>
<dbReference type="EMBL" id="SPHZ02000006">
    <property type="protein sequence ID" value="KAF0911943.1"/>
    <property type="molecule type" value="Genomic_DNA"/>
</dbReference>
<sequence>MDDLTAPRSLSPSACKATTVSCRRPHRATANGAPSSTIGFLRLIREVEEEEEGEVSSSSNLQNLQSSAIKAKLADDGISQLANTPTRMANC</sequence>
<proteinExistence type="predicted"/>
<keyword evidence="3" id="KW-1185">Reference proteome</keyword>
<protein>
    <submittedName>
        <fullName evidence="2">Uncharacterized protein</fullName>
    </submittedName>
</protein>
<gene>
    <name evidence="2" type="ORF">E2562_012757</name>
</gene>
<comment type="caution">
    <text evidence="2">The sequence shown here is derived from an EMBL/GenBank/DDBJ whole genome shotgun (WGS) entry which is preliminary data.</text>
</comment>
<evidence type="ECO:0000313" key="2">
    <source>
        <dbReference type="EMBL" id="KAF0911943.1"/>
    </source>
</evidence>
<name>A0A6G1DJN4_9ORYZ</name>
<reference evidence="2 3" key="1">
    <citation type="submission" date="2019-11" db="EMBL/GenBank/DDBJ databases">
        <title>Whole genome sequence of Oryza granulata.</title>
        <authorList>
            <person name="Li W."/>
        </authorList>
    </citation>
    <scope>NUCLEOTIDE SEQUENCE [LARGE SCALE GENOMIC DNA]</scope>
    <source>
        <strain evidence="3">cv. Menghai</strain>
        <tissue evidence="2">Leaf</tissue>
    </source>
</reference>